<keyword evidence="4 10" id="KW-0679">Respiratory chain</keyword>
<dbReference type="PANTHER" id="PTHR15336:SF0">
    <property type="entry name" value="CYTOCHROME B-C1 COMPLEX SUBUNIT 6, MITOCHONDRIAL"/>
    <property type="match status" value="1"/>
</dbReference>
<gene>
    <name evidence="12" type="ORF">AFUS01_LOCUS21381</name>
</gene>
<comment type="function">
    <text evidence="10">Component of the ubiquinol-cytochrome c oxidoreductase, a multisubunit transmembrane complex that is part of the mitochondrial electron transport chain which drives oxidative phosphorylation.</text>
</comment>
<keyword evidence="5 10" id="KW-0999">Mitochondrion inner membrane</keyword>
<name>A0A8J2K4T8_9HEXA</name>
<dbReference type="Pfam" id="PF02320">
    <property type="entry name" value="UCR_hinge"/>
    <property type="match status" value="1"/>
</dbReference>
<protein>
    <recommendedName>
        <fullName evidence="10">Cytochrome b-c1 complex subunit 6</fullName>
    </recommendedName>
</protein>
<evidence type="ECO:0000256" key="6">
    <source>
        <dbReference type="ARBA" id="ARBA00022982"/>
    </source>
</evidence>
<dbReference type="EMBL" id="CAJVCH010239752">
    <property type="protein sequence ID" value="CAG7732900.1"/>
    <property type="molecule type" value="Genomic_DNA"/>
</dbReference>
<evidence type="ECO:0000256" key="2">
    <source>
        <dbReference type="ARBA" id="ARBA00006498"/>
    </source>
</evidence>
<evidence type="ECO:0000256" key="9">
    <source>
        <dbReference type="ARBA" id="ARBA00023157"/>
    </source>
</evidence>
<evidence type="ECO:0000256" key="7">
    <source>
        <dbReference type="ARBA" id="ARBA00023128"/>
    </source>
</evidence>
<dbReference type="OrthoDB" id="405848at2759"/>
<dbReference type="FunFam" id="1.10.287.20:FF:000001">
    <property type="entry name" value="Cytochrome b-c1 complex subunit 6"/>
    <property type="match status" value="1"/>
</dbReference>
<feature type="domain" description="Ubiquinol-cytochrome C reductase hinge" evidence="11">
    <location>
        <begin position="22"/>
        <end position="85"/>
    </location>
</feature>
<keyword evidence="9" id="KW-1015">Disulfide bond</keyword>
<dbReference type="Proteomes" id="UP000708208">
    <property type="component" value="Unassembled WGS sequence"/>
</dbReference>
<dbReference type="PIRSF" id="PIRSF000019">
    <property type="entry name" value="Bc1_11K"/>
    <property type="match status" value="1"/>
</dbReference>
<evidence type="ECO:0000256" key="4">
    <source>
        <dbReference type="ARBA" id="ARBA00022660"/>
    </source>
</evidence>
<proteinExistence type="inferred from homology"/>
<organism evidence="12 13">
    <name type="scientific">Allacma fusca</name>
    <dbReference type="NCBI Taxonomy" id="39272"/>
    <lineage>
        <taxon>Eukaryota</taxon>
        <taxon>Metazoa</taxon>
        <taxon>Ecdysozoa</taxon>
        <taxon>Arthropoda</taxon>
        <taxon>Hexapoda</taxon>
        <taxon>Collembola</taxon>
        <taxon>Symphypleona</taxon>
        <taxon>Sminthuridae</taxon>
        <taxon>Allacma</taxon>
    </lineage>
</organism>
<evidence type="ECO:0000256" key="1">
    <source>
        <dbReference type="ARBA" id="ARBA00004137"/>
    </source>
</evidence>
<keyword evidence="3 10" id="KW-0813">Transport</keyword>
<sequence>MSDDQKAVCNPTAEEDDGEMVDPLQKLRDNCAAKASCAALSEKLNSCNDRVNSKSATTETCLEELIDYMHCVDHCASHKLFKLLK</sequence>
<dbReference type="GO" id="GO:0005743">
    <property type="term" value="C:mitochondrial inner membrane"/>
    <property type="evidence" value="ECO:0007669"/>
    <property type="project" value="UniProtKB-SubCell"/>
</dbReference>
<dbReference type="GO" id="GO:0006122">
    <property type="term" value="P:mitochondrial electron transport, ubiquinol to cytochrome c"/>
    <property type="evidence" value="ECO:0007669"/>
    <property type="project" value="InterPro"/>
</dbReference>
<evidence type="ECO:0000313" key="13">
    <source>
        <dbReference type="Proteomes" id="UP000708208"/>
    </source>
</evidence>
<keyword evidence="13" id="KW-1185">Reference proteome</keyword>
<comment type="similarity">
    <text evidence="2 10">Belongs to the UQCRH/QCR6 family.</text>
</comment>
<dbReference type="InterPro" id="IPR003422">
    <property type="entry name" value="Cyt_b-c1_6"/>
</dbReference>
<evidence type="ECO:0000256" key="5">
    <source>
        <dbReference type="ARBA" id="ARBA00022792"/>
    </source>
</evidence>
<comment type="caution">
    <text evidence="12">The sequence shown here is derived from an EMBL/GenBank/DDBJ whole genome shotgun (WGS) entry which is preliminary data.</text>
</comment>
<dbReference type="PANTHER" id="PTHR15336">
    <property type="entry name" value="UBIQUINOL-CYTOCHROME C REDUCTASE COMPLEX 7.8 KDA PROTEIN"/>
    <property type="match status" value="1"/>
</dbReference>
<evidence type="ECO:0000259" key="11">
    <source>
        <dbReference type="Pfam" id="PF02320"/>
    </source>
</evidence>
<keyword evidence="6 10" id="KW-0249">Electron transport</keyword>
<keyword evidence="7 10" id="KW-0496">Mitochondrion</keyword>
<comment type="subcellular location">
    <subcellularLocation>
        <location evidence="1">Mitochondrion inner membrane</location>
        <topology evidence="1">Peripheral membrane protein</topology>
        <orientation evidence="1">Intermembrane side</orientation>
    </subcellularLocation>
</comment>
<evidence type="ECO:0000256" key="8">
    <source>
        <dbReference type="ARBA" id="ARBA00023136"/>
    </source>
</evidence>
<keyword evidence="8 10" id="KW-0472">Membrane</keyword>
<accession>A0A8J2K4T8</accession>
<dbReference type="AlphaFoldDB" id="A0A8J2K4T8"/>
<evidence type="ECO:0000313" key="12">
    <source>
        <dbReference type="EMBL" id="CAG7732900.1"/>
    </source>
</evidence>
<evidence type="ECO:0000256" key="10">
    <source>
        <dbReference type="PIRNR" id="PIRNR000019"/>
    </source>
</evidence>
<evidence type="ECO:0000256" key="3">
    <source>
        <dbReference type="ARBA" id="ARBA00022448"/>
    </source>
</evidence>
<reference evidence="12" key="1">
    <citation type="submission" date="2021-06" db="EMBL/GenBank/DDBJ databases">
        <authorList>
            <person name="Hodson N. C."/>
            <person name="Mongue J. A."/>
            <person name="Jaron S. K."/>
        </authorList>
    </citation>
    <scope>NUCLEOTIDE SEQUENCE</scope>
</reference>
<dbReference type="InterPro" id="IPR023184">
    <property type="entry name" value="Ubol_cytC_Rdtase_hinge_dom"/>
</dbReference>